<feature type="domain" description="Pyruvate phosphate dikinase AMP/ATP-binding" evidence="3">
    <location>
        <begin position="56"/>
        <end position="260"/>
    </location>
</feature>
<dbReference type="Gene3D" id="3.30.470.20">
    <property type="entry name" value="ATP-grasp fold, B domain"/>
    <property type="match status" value="1"/>
</dbReference>
<dbReference type="Pfam" id="PF01326">
    <property type="entry name" value="PPDK_N"/>
    <property type="match status" value="1"/>
</dbReference>
<accession>A0A1I6RP78</accession>
<dbReference type="Pfam" id="PF00300">
    <property type="entry name" value="His_Phos_1"/>
    <property type="match status" value="1"/>
</dbReference>
<dbReference type="Proteomes" id="UP000198873">
    <property type="component" value="Unassembled WGS sequence"/>
</dbReference>
<dbReference type="STRING" id="1176198.SAMN05444716_103251"/>
<dbReference type="Gene3D" id="1.10.189.10">
    <property type="entry name" value="Pyruvate Phosphate Dikinase, domain 2"/>
    <property type="match status" value="1"/>
</dbReference>
<dbReference type="Pfam" id="PF00391">
    <property type="entry name" value="PEP-utilizers"/>
    <property type="match status" value="1"/>
</dbReference>
<evidence type="ECO:0000256" key="1">
    <source>
        <dbReference type="SAM" id="MobiDB-lite"/>
    </source>
</evidence>
<dbReference type="SUPFAM" id="SSF52009">
    <property type="entry name" value="Phosphohistidine domain"/>
    <property type="match status" value="1"/>
</dbReference>
<dbReference type="GO" id="GO:0050242">
    <property type="term" value="F:pyruvate, phosphate dikinase activity"/>
    <property type="evidence" value="ECO:0007669"/>
    <property type="project" value="InterPro"/>
</dbReference>
<dbReference type="CDD" id="cd07067">
    <property type="entry name" value="HP_PGM_like"/>
    <property type="match status" value="1"/>
</dbReference>
<protein>
    <submittedName>
        <fullName evidence="4">Pyruvate, phosphate dikinase</fullName>
    </submittedName>
</protein>
<dbReference type="SUPFAM" id="SSF53254">
    <property type="entry name" value="Phosphoglycerate mutase-like"/>
    <property type="match status" value="1"/>
</dbReference>
<dbReference type="InterPro" id="IPR008279">
    <property type="entry name" value="PEP-util_enz_mobile_dom"/>
</dbReference>
<dbReference type="GO" id="GO:0016301">
    <property type="term" value="F:kinase activity"/>
    <property type="evidence" value="ECO:0007669"/>
    <property type="project" value="UniProtKB-KW"/>
</dbReference>
<dbReference type="InterPro" id="IPR010121">
    <property type="entry name" value="Pyruvate_phosphate_dikinase"/>
</dbReference>
<evidence type="ECO:0000313" key="5">
    <source>
        <dbReference type="Proteomes" id="UP000198873"/>
    </source>
</evidence>
<dbReference type="AlphaFoldDB" id="A0A1I6RP78"/>
<proteinExistence type="predicted"/>
<keyword evidence="4" id="KW-0670">Pyruvate</keyword>
<reference evidence="5" key="1">
    <citation type="submission" date="2016-10" db="EMBL/GenBank/DDBJ databases">
        <authorList>
            <person name="Varghese N."/>
            <person name="Submissions S."/>
        </authorList>
    </citation>
    <scope>NUCLEOTIDE SEQUENCE [LARGE SCALE GENOMIC DNA]</scope>
    <source>
        <strain evidence="5">CGMCC 4.7047</strain>
    </source>
</reference>
<organism evidence="4 5">
    <name type="scientific">Streptomyces harbinensis</name>
    <dbReference type="NCBI Taxonomy" id="1176198"/>
    <lineage>
        <taxon>Bacteria</taxon>
        <taxon>Bacillati</taxon>
        <taxon>Actinomycetota</taxon>
        <taxon>Actinomycetes</taxon>
        <taxon>Kitasatosporales</taxon>
        <taxon>Streptomycetaceae</taxon>
        <taxon>Streptomyces</taxon>
    </lineage>
</organism>
<keyword evidence="4" id="KW-0418">Kinase</keyword>
<keyword evidence="4" id="KW-0808">Transferase</keyword>
<dbReference type="InterPro" id="IPR013815">
    <property type="entry name" value="ATP_grasp_subdomain_1"/>
</dbReference>
<keyword evidence="5" id="KW-1185">Reference proteome</keyword>
<feature type="compositionally biased region" description="Pro residues" evidence="1">
    <location>
        <begin position="512"/>
        <end position="525"/>
    </location>
</feature>
<dbReference type="InterPro" id="IPR002192">
    <property type="entry name" value="PPDK_AMP/ATP-bd"/>
</dbReference>
<evidence type="ECO:0000313" key="4">
    <source>
        <dbReference type="EMBL" id="SFS66553.1"/>
    </source>
</evidence>
<feature type="region of interest" description="Disordered" evidence="1">
    <location>
        <begin position="494"/>
        <end position="530"/>
    </location>
</feature>
<evidence type="ECO:0000259" key="2">
    <source>
        <dbReference type="Pfam" id="PF00391"/>
    </source>
</evidence>
<dbReference type="SUPFAM" id="SSF56059">
    <property type="entry name" value="Glutathione synthetase ATP-binding domain-like"/>
    <property type="match status" value="1"/>
</dbReference>
<dbReference type="InterPro" id="IPR013078">
    <property type="entry name" value="His_Pase_superF_clade-1"/>
</dbReference>
<dbReference type="RefSeq" id="WP_254791490.1">
    <property type="nucleotide sequence ID" value="NZ_FPAB01000003.1"/>
</dbReference>
<dbReference type="GO" id="GO:0005524">
    <property type="term" value="F:ATP binding"/>
    <property type="evidence" value="ECO:0007669"/>
    <property type="project" value="InterPro"/>
</dbReference>
<dbReference type="InterPro" id="IPR036637">
    <property type="entry name" value="Phosphohistidine_dom_sf"/>
</dbReference>
<feature type="domain" description="PEP-utilising enzyme mobile" evidence="2">
    <location>
        <begin position="393"/>
        <end position="473"/>
    </location>
</feature>
<dbReference type="EMBL" id="FPAB01000003">
    <property type="protein sequence ID" value="SFS66553.1"/>
    <property type="molecule type" value="Genomic_DNA"/>
</dbReference>
<sequence length="727" mass="76310">MTPWIRPLTATTEGGPDTLGAKAHGLVLAHRLGLPVPPAFVVTTDACRAYLRDGRLPGGLHRELAAAVARLEAATGRAFGGPGAPLAVSVRSGAAHSMPGMMTTVLNLGLTTGATARLAAETGDPAFARDSRRRLLTGIATALGADPAPGDDPDRLLRRIRDRRDGRPFPDDAPGQLTLALETVFSSWHTPRARTYRALHDIPHDLGTAAVVQAMVFGNRDARSGSGVAFSRDPTTGANTPYGDVLFGHQGEDVVSGTATTHPLPALADREPAVWQALRAALHRAEAHYRDACYAEFTFQAGTLWILQLRPGRFTSGAAVRLATELADAGVITRREAVRRVTPRQLGHLRVPRLADPAGADLLTRGIGAVPGVATGRIATTADRAARLGPGTPVILVRPETSPHDLHGLAAATGVLTARGGPAGHAAVVARSLGRPAVVGARDLTVDPGRGTVTAGGRTLPEGTLLTLDGTGGHVALGAPPLTTGDADGRLDRCSAGRTPSPATPHHVIPPHASPPRTPPWATPPPDRKDTPVATRHLYLLRHGAADALGHLTPAGERQADLTGRRLARLPVDAVWHSPLPRAERSARILATHLPRATVAAAPELVDHIPHVPADPPPAWAPFFDGYDAEEAAAGERLADALTARFARPAPAETHEVLVTHAYPVAWLVRDALNAPRPAWLGLSCGNTALTVIEYRDTTTPTLVLHNDMGHLPTDLRWTGFGPGLHP</sequence>
<name>A0A1I6RP78_9ACTN</name>
<gene>
    <name evidence="4" type="ORF">SAMN05444716_103251</name>
</gene>
<dbReference type="InterPro" id="IPR029033">
    <property type="entry name" value="His_PPase_superfam"/>
</dbReference>
<dbReference type="PANTHER" id="PTHR22931">
    <property type="entry name" value="PHOSPHOENOLPYRUVATE DIKINASE-RELATED"/>
    <property type="match status" value="1"/>
</dbReference>
<dbReference type="PANTHER" id="PTHR22931:SF9">
    <property type="entry name" value="PYRUVATE, PHOSPHATE DIKINASE 1, CHLOROPLASTIC"/>
    <property type="match status" value="1"/>
</dbReference>
<evidence type="ECO:0000259" key="3">
    <source>
        <dbReference type="Pfam" id="PF01326"/>
    </source>
</evidence>
<dbReference type="Gene3D" id="3.50.30.10">
    <property type="entry name" value="Phosphohistidine domain"/>
    <property type="match status" value="1"/>
</dbReference>
<dbReference type="Gene3D" id="3.40.50.1240">
    <property type="entry name" value="Phosphoglycerate mutase-like"/>
    <property type="match status" value="1"/>
</dbReference>
<dbReference type="Gene3D" id="3.30.1490.20">
    <property type="entry name" value="ATP-grasp fold, A domain"/>
    <property type="match status" value="2"/>
</dbReference>